<evidence type="ECO:0000313" key="3">
    <source>
        <dbReference type="EnsemblFungi" id="MAPG_01180T0"/>
    </source>
</evidence>
<feature type="region of interest" description="Disordered" evidence="1">
    <location>
        <begin position="378"/>
        <end position="401"/>
    </location>
</feature>
<feature type="compositionally biased region" description="Gly residues" evidence="1">
    <location>
        <begin position="161"/>
        <end position="172"/>
    </location>
</feature>
<feature type="compositionally biased region" description="Polar residues" evidence="1">
    <location>
        <begin position="310"/>
        <end position="319"/>
    </location>
</feature>
<organism evidence="3 4">
    <name type="scientific">Magnaporthiopsis poae (strain ATCC 64411 / 73-15)</name>
    <name type="common">Kentucky bluegrass fungus</name>
    <name type="synonym">Magnaporthe poae</name>
    <dbReference type="NCBI Taxonomy" id="644358"/>
    <lineage>
        <taxon>Eukaryota</taxon>
        <taxon>Fungi</taxon>
        <taxon>Dikarya</taxon>
        <taxon>Ascomycota</taxon>
        <taxon>Pezizomycotina</taxon>
        <taxon>Sordariomycetes</taxon>
        <taxon>Sordariomycetidae</taxon>
        <taxon>Magnaporthales</taxon>
        <taxon>Magnaporthaceae</taxon>
        <taxon>Magnaporthiopsis</taxon>
    </lineage>
</organism>
<keyword evidence="4" id="KW-1185">Reference proteome</keyword>
<sequence length="1178" mass="125821">MAAAREIIDLDEDRATPPTQVVTGPGAAMESESSDVGQAKRSHHLAWDIESQAYIHGVPLKYTTGIELNVLKNGSKALGTREGKGIFPGVQPSQEELDPKPDNNAAQGYIWVGMTPSDPTLAKHMAAVTAQKEADEANKKAASVAGKKGGRKGSKDTGVNGKIGDGKAGGVDGEAQGSAQAATATSARRGRRPTAGYCEHWPAIEQDPRAMRVVKLKTSKSLQFYKLTARDAGTNLCVKEMVQKEHVFFFSTFLGLDVHGKAARNKAVIDEIAKIASGSRSAGTLNSEQPKTTAPAAQAPGPQRAGKPSVKSSAPQNPFRSHVEKPNLPPIPGNGPARKENREPGKVVGNKPSGYQKAKAPQAPINGLSAKNTVVLSQQSGGNGAQSPLISQQPGVSATQSAPLVPPAALAQYGDEEHQLSQIGLITGRLDAPLAPVPLRPPATPIHSRILNDLNLSSGTGYSPDTSRFVPNFADTPCRRRQSGDHLNDVPSSATVTAGRTPHPTNTPNGQHAGTPGGQHMETYAAPAYTSGPNSRTLFTNDAHGQDATKYRMPAYRTEATGQTQPTDDGYRQCSPEYDMHPSVSEGTGQMQPTSNGSYGQCSLEYQVQPSMPEGTGLKQPTGNTYGQNAVAHPVSAYASGATDQMQSINNSYGQHSSEYPMEHSISEAAGHKQLTNGAYGQDATTRPMSAYSSGTTDHMQLVNNGYGQQTAGHQMQRSTSGAASYKQPANNAYGQDMMTYPVPACTPGATGDMQATSNTHGQEDMSGYQMPSPVTGDAGDVQPDSSPVNSAYEQNVLEFQVHPSLPAPDSIMRSSNGAYAQNGVHHGGLDTHQFPPSDVVPFTTLYPGGGLGDLDGMDLSGPDPDQHNAVLRSNNLHTPAGENVTGYPPSYEAAHKQFFRGPSHIETTLVAGGAVAGRGQPTPQPLPAHKPLPAQQLLGQQFQAQERPAQEPQQRLGRLWKETTAFNGNQRKNLGSQVAWPGVHKSTGKPQHLHDRAPLSIPPSKKLTALIYELETSGKIDILDQLVALTESITRNDAIINSGGWLGAHFKAPSGDLSFRTGAPVYEEFIRMFPDLVEDITEGEFNLMLQGMQEADAMVEYKHVRPFIYCFATELHKTLQKNPALLSHRNRNSKPLKDELKRIVLLVRGYAASLFPANYDQREEQDSDGEEDFKMTG</sequence>
<gene>
    <name evidence="2" type="ORF">MAPG_01180</name>
</gene>
<name>A0A0C4DN08_MAGP6</name>
<reference evidence="4" key="1">
    <citation type="submission" date="2010-05" db="EMBL/GenBank/DDBJ databases">
        <title>The genome sequence of Magnaporthe poae strain ATCC 64411.</title>
        <authorList>
            <person name="Ma L.-J."/>
            <person name="Dead R."/>
            <person name="Young S."/>
            <person name="Zeng Q."/>
            <person name="Koehrsen M."/>
            <person name="Alvarado L."/>
            <person name="Berlin A."/>
            <person name="Chapman S.B."/>
            <person name="Chen Z."/>
            <person name="Freedman E."/>
            <person name="Gellesch M."/>
            <person name="Goldberg J."/>
            <person name="Griggs A."/>
            <person name="Gujja S."/>
            <person name="Heilman E.R."/>
            <person name="Heiman D."/>
            <person name="Hepburn T."/>
            <person name="Howarth C."/>
            <person name="Jen D."/>
            <person name="Larson L."/>
            <person name="Mehta T."/>
            <person name="Neiman D."/>
            <person name="Pearson M."/>
            <person name="Roberts A."/>
            <person name="Saif S."/>
            <person name="Shea T."/>
            <person name="Shenoy N."/>
            <person name="Sisk P."/>
            <person name="Stolte C."/>
            <person name="Sykes S."/>
            <person name="Walk T."/>
            <person name="White J."/>
            <person name="Yandava C."/>
            <person name="Haas B."/>
            <person name="Nusbaum C."/>
            <person name="Birren B."/>
        </authorList>
    </citation>
    <scope>NUCLEOTIDE SEQUENCE [LARGE SCALE GENOMIC DNA]</scope>
    <source>
        <strain evidence="4">ATCC 64411 / 73-15</strain>
    </source>
</reference>
<reference evidence="3" key="4">
    <citation type="journal article" date="2015" name="G3 (Bethesda)">
        <title>Genome sequences of three phytopathogenic species of the Magnaporthaceae family of fungi.</title>
        <authorList>
            <person name="Okagaki L.H."/>
            <person name="Nunes C.C."/>
            <person name="Sailsbery J."/>
            <person name="Clay B."/>
            <person name="Brown D."/>
            <person name="John T."/>
            <person name="Oh Y."/>
            <person name="Young N."/>
            <person name="Fitzgerald M."/>
            <person name="Haas B.J."/>
            <person name="Zeng Q."/>
            <person name="Young S."/>
            <person name="Adiconis X."/>
            <person name="Fan L."/>
            <person name="Levin J.Z."/>
            <person name="Mitchell T.K."/>
            <person name="Okubara P.A."/>
            <person name="Farman M.L."/>
            <person name="Kohn L.M."/>
            <person name="Birren B."/>
            <person name="Ma L.-J."/>
            <person name="Dean R.A."/>
        </authorList>
    </citation>
    <scope>NUCLEOTIDE SEQUENCE</scope>
    <source>
        <strain evidence="3">ATCC 64411 / 73-15</strain>
    </source>
</reference>
<evidence type="ECO:0000313" key="4">
    <source>
        <dbReference type="Proteomes" id="UP000011715"/>
    </source>
</evidence>
<feature type="region of interest" description="Disordered" evidence="1">
    <location>
        <begin position="480"/>
        <end position="520"/>
    </location>
</feature>
<feature type="region of interest" description="Disordered" evidence="1">
    <location>
        <begin position="138"/>
        <end position="194"/>
    </location>
</feature>
<feature type="region of interest" description="Disordered" evidence="1">
    <location>
        <begin position="279"/>
        <end position="366"/>
    </location>
</feature>
<dbReference type="Proteomes" id="UP000011715">
    <property type="component" value="Unassembled WGS sequence"/>
</dbReference>
<feature type="compositionally biased region" description="Polar residues" evidence="1">
    <location>
        <begin position="490"/>
        <end position="512"/>
    </location>
</feature>
<accession>A0A0C4DN08</accession>
<dbReference type="AlphaFoldDB" id="A0A0C4DN08"/>
<dbReference type="EMBL" id="ADBL01000278">
    <property type="status" value="NOT_ANNOTATED_CDS"/>
    <property type="molecule type" value="Genomic_DNA"/>
</dbReference>
<dbReference type="eggNOG" id="ENOG502RMMF">
    <property type="taxonomic scope" value="Eukaryota"/>
</dbReference>
<dbReference type="EMBL" id="GL876966">
    <property type="protein sequence ID" value="KLU82103.1"/>
    <property type="molecule type" value="Genomic_DNA"/>
</dbReference>
<evidence type="ECO:0000313" key="2">
    <source>
        <dbReference type="EMBL" id="KLU82103.1"/>
    </source>
</evidence>
<feature type="compositionally biased region" description="Polar residues" evidence="1">
    <location>
        <begin position="279"/>
        <end position="289"/>
    </location>
</feature>
<reference evidence="3" key="5">
    <citation type="submission" date="2015-06" db="UniProtKB">
        <authorList>
            <consortium name="EnsemblFungi"/>
        </authorList>
    </citation>
    <scope>IDENTIFICATION</scope>
    <source>
        <strain evidence="3">ATCC 64411</strain>
    </source>
</reference>
<feature type="region of interest" description="Disordered" evidence="1">
    <location>
        <begin position="1"/>
        <end position="39"/>
    </location>
</feature>
<evidence type="ECO:0000256" key="1">
    <source>
        <dbReference type="SAM" id="MobiDB-lite"/>
    </source>
</evidence>
<protein>
    <submittedName>
        <fullName evidence="2 3">Uncharacterized protein</fullName>
    </submittedName>
</protein>
<dbReference type="EnsemblFungi" id="MAPG_01180T0">
    <property type="protein sequence ID" value="MAPG_01180T0"/>
    <property type="gene ID" value="MAPG_01180"/>
</dbReference>
<proteinExistence type="predicted"/>
<reference evidence="2" key="3">
    <citation type="submission" date="2011-03" db="EMBL/GenBank/DDBJ databases">
        <title>Annotation of Magnaporthe poae ATCC 64411.</title>
        <authorList>
            <person name="Ma L.-J."/>
            <person name="Dead R."/>
            <person name="Young S.K."/>
            <person name="Zeng Q."/>
            <person name="Gargeya S."/>
            <person name="Fitzgerald M."/>
            <person name="Haas B."/>
            <person name="Abouelleil A."/>
            <person name="Alvarado L."/>
            <person name="Arachchi H.M."/>
            <person name="Berlin A."/>
            <person name="Brown A."/>
            <person name="Chapman S.B."/>
            <person name="Chen Z."/>
            <person name="Dunbar C."/>
            <person name="Freedman E."/>
            <person name="Gearin G."/>
            <person name="Gellesch M."/>
            <person name="Goldberg J."/>
            <person name="Griggs A."/>
            <person name="Gujja S."/>
            <person name="Heiman D."/>
            <person name="Howarth C."/>
            <person name="Larson L."/>
            <person name="Lui A."/>
            <person name="MacDonald P.J.P."/>
            <person name="Mehta T."/>
            <person name="Montmayeur A."/>
            <person name="Murphy C."/>
            <person name="Neiman D."/>
            <person name="Pearson M."/>
            <person name="Priest M."/>
            <person name="Roberts A."/>
            <person name="Saif S."/>
            <person name="Shea T."/>
            <person name="Shenoy N."/>
            <person name="Sisk P."/>
            <person name="Stolte C."/>
            <person name="Sykes S."/>
            <person name="Yandava C."/>
            <person name="Wortman J."/>
            <person name="Nusbaum C."/>
            <person name="Birren B."/>
        </authorList>
    </citation>
    <scope>NUCLEOTIDE SEQUENCE</scope>
    <source>
        <strain evidence="2">ATCC 64411</strain>
    </source>
</reference>
<reference evidence="2" key="2">
    <citation type="submission" date="2010-05" db="EMBL/GenBank/DDBJ databases">
        <title>The Genome Sequence of Magnaporthe poae strain ATCC 64411.</title>
        <authorList>
            <consortium name="The Broad Institute Genome Sequencing Platform"/>
            <consortium name="Broad Institute Genome Sequencing Center for Infectious Disease"/>
            <person name="Ma L.-J."/>
            <person name="Dead R."/>
            <person name="Young S."/>
            <person name="Zeng Q."/>
            <person name="Koehrsen M."/>
            <person name="Alvarado L."/>
            <person name="Berlin A."/>
            <person name="Chapman S.B."/>
            <person name="Chen Z."/>
            <person name="Freedman E."/>
            <person name="Gellesch M."/>
            <person name="Goldberg J."/>
            <person name="Griggs A."/>
            <person name="Gujja S."/>
            <person name="Heilman E.R."/>
            <person name="Heiman D."/>
            <person name="Hepburn T."/>
            <person name="Howarth C."/>
            <person name="Jen D."/>
            <person name="Larson L."/>
            <person name="Mehta T."/>
            <person name="Neiman D."/>
            <person name="Pearson M."/>
            <person name="Roberts A."/>
            <person name="Saif S."/>
            <person name="Shea T."/>
            <person name="Shenoy N."/>
            <person name="Sisk P."/>
            <person name="Stolte C."/>
            <person name="Sykes S."/>
            <person name="Walk T."/>
            <person name="White J."/>
            <person name="Yandava C."/>
            <person name="Haas B."/>
            <person name="Nusbaum C."/>
            <person name="Birren B."/>
        </authorList>
    </citation>
    <scope>NUCLEOTIDE SEQUENCE</scope>
    <source>
        <strain evidence="2">ATCC 64411</strain>
    </source>
</reference>
<dbReference type="VEuPathDB" id="FungiDB:MAPG_01180"/>
<feature type="compositionally biased region" description="Low complexity" evidence="1">
    <location>
        <begin position="175"/>
        <end position="187"/>
    </location>
</feature>
<feature type="region of interest" description="Disordered" evidence="1">
    <location>
        <begin position="678"/>
        <end position="703"/>
    </location>
</feature>
<feature type="compositionally biased region" description="Low complexity" evidence="1">
    <location>
        <begin position="290"/>
        <end position="308"/>
    </location>
</feature>
<dbReference type="OrthoDB" id="10639556at2759"/>
<feature type="region of interest" description="Disordered" evidence="1">
    <location>
        <begin position="82"/>
        <end position="104"/>
    </location>
</feature>